<dbReference type="EMBL" id="CAJNDS010000182">
    <property type="protein sequence ID" value="CAE7023530.1"/>
    <property type="molecule type" value="Genomic_DNA"/>
</dbReference>
<dbReference type="Gene3D" id="3.40.140.10">
    <property type="entry name" value="Cytidine Deaminase, domain 2"/>
    <property type="match status" value="1"/>
</dbReference>
<evidence type="ECO:0000256" key="2">
    <source>
        <dbReference type="ARBA" id="ARBA00038160"/>
    </source>
</evidence>
<evidence type="ECO:0000256" key="1">
    <source>
        <dbReference type="ARBA" id="ARBA00022694"/>
    </source>
</evidence>
<dbReference type="PANTHER" id="PTHR11079">
    <property type="entry name" value="CYTOSINE DEAMINASE FAMILY MEMBER"/>
    <property type="match status" value="1"/>
</dbReference>
<dbReference type="Pfam" id="PF00383">
    <property type="entry name" value="dCMP_cyt_deam_1"/>
    <property type="match status" value="1"/>
</dbReference>
<evidence type="ECO:0000313" key="5">
    <source>
        <dbReference type="Proteomes" id="UP000604046"/>
    </source>
</evidence>
<protein>
    <submittedName>
        <fullName evidence="4">Adat3 protein</fullName>
    </submittedName>
</protein>
<evidence type="ECO:0000259" key="3">
    <source>
        <dbReference type="PROSITE" id="PS51747"/>
    </source>
</evidence>
<dbReference type="AlphaFoldDB" id="A0A812IA83"/>
<dbReference type="InterPro" id="IPR002125">
    <property type="entry name" value="CMP_dCMP_dom"/>
</dbReference>
<dbReference type="GO" id="GO:0052717">
    <property type="term" value="F:tRNA-specific adenosine-34 deaminase activity"/>
    <property type="evidence" value="ECO:0007669"/>
    <property type="project" value="TreeGrafter"/>
</dbReference>
<accession>A0A812IA83</accession>
<sequence length="302" mass="33374">MAEDPNDLVELLPCEFTRQVELAAFHCTMVPKVLCGELLKLLQSRPLAADFQHLLRVRKPEDDPEQRQAGLEVLLNLATSDFAGLDPALAEFLQKHGASVETVHVPRHGALTPVQLRSFSRHWPVKNLKSSFEPLKLTEALKTAYTELLRRAEEVAQGASGCIIARRKEEQKAEFDILATARSEVSEAEPLRHPTMAAIGAVAARAKAASDTKRPREEEEYLCYDCEVVLTHEPCVMCAMALVHSRVRVVAFHRVDSHFGGLGGAISLHQCASLNHQFRVLRWEAKATSCNLPTGCCAGSRP</sequence>
<keyword evidence="1" id="KW-0819">tRNA processing</keyword>
<dbReference type="GO" id="GO:0005634">
    <property type="term" value="C:nucleus"/>
    <property type="evidence" value="ECO:0007669"/>
    <property type="project" value="TreeGrafter"/>
</dbReference>
<dbReference type="PANTHER" id="PTHR11079:SF156">
    <property type="entry name" value="INACTIVE TRNA-SPECIFIC ADENOSINE DEAMINASE-LIKE PROTEIN 3-RELATED"/>
    <property type="match status" value="1"/>
</dbReference>
<keyword evidence="5" id="KW-1185">Reference proteome</keyword>
<name>A0A812IA83_9DINO</name>
<dbReference type="Proteomes" id="UP000604046">
    <property type="component" value="Unassembled WGS sequence"/>
</dbReference>
<dbReference type="OrthoDB" id="3180714at2759"/>
<reference evidence="4" key="1">
    <citation type="submission" date="2021-02" db="EMBL/GenBank/DDBJ databases">
        <authorList>
            <person name="Dougan E. K."/>
            <person name="Rhodes N."/>
            <person name="Thang M."/>
            <person name="Chan C."/>
        </authorList>
    </citation>
    <scope>NUCLEOTIDE SEQUENCE</scope>
</reference>
<dbReference type="PROSITE" id="PS51747">
    <property type="entry name" value="CYT_DCMP_DEAMINASES_2"/>
    <property type="match status" value="1"/>
</dbReference>
<feature type="domain" description="CMP/dCMP-type deaminase" evidence="3">
    <location>
        <begin position="143"/>
        <end position="281"/>
    </location>
</feature>
<dbReference type="InterPro" id="IPR016193">
    <property type="entry name" value="Cytidine_deaminase-like"/>
</dbReference>
<organism evidence="4 5">
    <name type="scientific">Symbiodinium natans</name>
    <dbReference type="NCBI Taxonomy" id="878477"/>
    <lineage>
        <taxon>Eukaryota</taxon>
        <taxon>Sar</taxon>
        <taxon>Alveolata</taxon>
        <taxon>Dinophyceae</taxon>
        <taxon>Suessiales</taxon>
        <taxon>Symbiodiniaceae</taxon>
        <taxon>Symbiodinium</taxon>
    </lineage>
</organism>
<dbReference type="GO" id="GO:0008033">
    <property type="term" value="P:tRNA processing"/>
    <property type="evidence" value="ECO:0007669"/>
    <property type="project" value="UniProtKB-KW"/>
</dbReference>
<gene>
    <name evidence="4" type="primary">adat3</name>
    <name evidence="4" type="ORF">SNAT2548_LOCUS3026</name>
</gene>
<evidence type="ECO:0000313" key="4">
    <source>
        <dbReference type="EMBL" id="CAE7023530.1"/>
    </source>
</evidence>
<comment type="caution">
    <text evidence="4">The sequence shown here is derived from an EMBL/GenBank/DDBJ whole genome shotgun (WGS) entry which is preliminary data.</text>
</comment>
<comment type="similarity">
    <text evidence="2">Belongs to the cytidine and deoxycytidylate deaminase family. ADAT3 subfamily.</text>
</comment>
<dbReference type="GO" id="GO:0005737">
    <property type="term" value="C:cytoplasm"/>
    <property type="evidence" value="ECO:0007669"/>
    <property type="project" value="TreeGrafter"/>
</dbReference>
<proteinExistence type="inferred from homology"/>
<dbReference type="SUPFAM" id="SSF53927">
    <property type="entry name" value="Cytidine deaminase-like"/>
    <property type="match status" value="1"/>
</dbReference>